<evidence type="ECO:0000313" key="2">
    <source>
        <dbReference type="EMBL" id="TGE29704.1"/>
    </source>
</evidence>
<dbReference type="SMART" id="SM00530">
    <property type="entry name" value="HTH_XRE"/>
    <property type="match status" value="1"/>
</dbReference>
<dbReference type="OrthoDB" id="839492at2"/>
<dbReference type="SUPFAM" id="SSF47413">
    <property type="entry name" value="lambda repressor-like DNA-binding domains"/>
    <property type="match status" value="1"/>
</dbReference>
<gene>
    <name evidence="2" type="ORF">E5K02_09675</name>
</gene>
<dbReference type="RefSeq" id="WP_135394409.1">
    <property type="nucleotide sequence ID" value="NZ_SRMB01000001.1"/>
</dbReference>
<protein>
    <submittedName>
        <fullName evidence="2">XRE family transcriptional regulator</fullName>
    </submittedName>
</protein>
<dbReference type="Pfam" id="PF01381">
    <property type="entry name" value="HTH_3"/>
    <property type="match status" value="1"/>
</dbReference>
<evidence type="ECO:0000313" key="3">
    <source>
        <dbReference type="Proteomes" id="UP000298471"/>
    </source>
</evidence>
<name>A0A4Z0QIW5_9BACT</name>
<sequence length="170" mass="18514">MFSLIINDTAEMEAISSRLQAFRESTNLSKKGFADKIGMDPGLYGRYEAGLNKPSIETLEKIVLTFPLLNAAWLIGGKGEMKTKTQPADPMPAPVEANSSELAVVHESAEIKELKRDRDMWRDMARTLADALKAGKGATAESFNLGNHIAAEQSIPSMVVSYRADLDKAA</sequence>
<dbReference type="PROSITE" id="PS50943">
    <property type="entry name" value="HTH_CROC1"/>
    <property type="match status" value="1"/>
</dbReference>
<dbReference type="EMBL" id="SRMB01000001">
    <property type="protein sequence ID" value="TGE29704.1"/>
    <property type="molecule type" value="Genomic_DNA"/>
</dbReference>
<dbReference type="GO" id="GO:0003677">
    <property type="term" value="F:DNA binding"/>
    <property type="evidence" value="ECO:0007669"/>
    <property type="project" value="InterPro"/>
</dbReference>
<organism evidence="2 3">
    <name type="scientific">Hymenobacter metallicola</name>
    <dbReference type="NCBI Taxonomy" id="2563114"/>
    <lineage>
        <taxon>Bacteria</taxon>
        <taxon>Pseudomonadati</taxon>
        <taxon>Bacteroidota</taxon>
        <taxon>Cytophagia</taxon>
        <taxon>Cytophagales</taxon>
        <taxon>Hymenobacteraceae</taxon>
        <taxon>Hymenobacter</taxon>
    </lineage>
</organism>
<comment type="caution">
    <text evidence="2">The sequence shown here is derived from an EMBL/GenBank/DDBJ whole genome shotgun (WGS) entry which is preliminary data.</text>
</comment>
<evidence type="ECO:0000259" key="1">
    <source>
        <dbReference type="PROSITE" id="PS50943"/>
    </source>
</evidence>
<dbReference type="AlphaFoldDB" id="A0A4Z0QIW5"/>
<proteinExistence type="predicted"/>
<dbReference type="Gene3D" id="1.10.260.40">
    <property type="entry name" value="lambda repressor-like DNA-binding domains"/>
    <property type="match status" value="1"/>
</dbReference>
<dbReference type="InterPro" id="IPR001387">
    <property type="entry name" value="Cro/C1-type_HTH"/>
</dbReference>
<keyword evidence="3" id="KW-1185">Reference proteome</keyword>
<dbReference type="InterPro" id="IPR010982">
    <property type="entry name" value="Lambda_DNA-bd_dom_sf"/>
</dbReference>
<accession>A0A4Z0QIW5</accession>
<dbReference type="CDD" id="cd00093">
    <property type="entry name" value="HTH_XRE"/>
    <property type="match status" value="1"/>
</dbReference>
<reference evidence="2 3" key="1">
    <citation type="submission" date="2019-04" db="EMBL/GenBank/DDBJ databases">
        <authorList>
            <person name="Feng G."/>
            <person name="Zhang J."/>
            <person name="Zhu H."/>
        </authorList>
    </citation>
    <scope>NUCLEOTIDE SEQUENCE [LARGE SCALE GENOMIC DNA]</scope>
    <source>
        <strain evidence="2 3">9PBR-1</strain>
    </source>
</reference>
<dbReference type="Proteomes" id="UP000298471">
    <property type="component" value="Unassembled WGS sequence"/>
</dbReference>
<feature type="domain" description="HTH cro/C1-type" evidence="1">
    <location>
        <begin position="19"/>
        <end position="74"/>
    </location>
</feature>